<proteinExistence type="predicted"/>
<dbReference type="RefSeq" id="WP_106463306.1">
    <property type="nucleotide sequence ID" value="NZ_PXOQ01000009.1"/>
</dbReference>
<reference evidence="1 2" key="1">
    <citation type="submission" date="2018-03" db="EMBL/GenBank/DDBJ databases">
        <title>Mesoflavibacter sp. HG37 and Mesoflavibacter sp. HG96 sp.nov., two marine bacteria isolated from seawater of Western Pacific Ocean.</title>
        <authorList>
            <person name="Cheng H."/>
            <person name="Wu Y.-H."/>
            <person name="Guo L.-L."/>
            <person name="Xu X.-W."/>
        </authorList>
    </citation>
    <scope>NUCLEOTIDE SEQUENCE [LARGE SCALE GENOMIC DNA]</scope>
    <source>
        <strain evidence="1 2">KCTC 32269</strain>
    </source>
</reference>
<dbReference type="AlphaFoldDB" id="A0A2T1N8H9"/>
<dbReference type="InterPro" id="IPR015003">
    <property type="entry name" value="DUF1853"/>
</dbReference>
<accession>A0A2T1N8H9</accession>
<dbReference type="Pfam" id="PF08907">
    <property type="entry name" value="DUF1853"/>
    <property type="match status" value="1"/>
</dbReference>
<comment type="caution">
    <text evidence="1">The sequence shown here is derived from an EMBL/GenBank/DDBJ whole genome shotgun (WGS) entry which is preliminary data.</text>
</comment>
<name>A0A2T1N8H9_9FLAO</name>
<sequence length="267" mass="31689">MLEDDLQTQFNGFYHTPHLFSEEIMGMSPLITQVNQTPKFQFESIKNLRLGQRVERFVSQELLLVESIKVLAENCQIQNEKITIGELDGLYIIDGTPTHLEIQFKFYLYDESLGETEIERCIGPMRKDSLVEKLTKLKEKQLPLLYSQYTEPLLQKLQLDTEQIKQKIYFKAQIFKPLNNNNLFKTLNNNCVYGFYFNYKDLGKFRDCKFYKPIKVDWLANVNCNTEWQTFEQILPQLKIYETEKYAPLLWLKKPNGELHKCFVVPW</sequence>
<dbReference type="OrthoDB" id="1466769at2"/>
<dbReference type="Proteomes" id="UP000238426">
    <property type="component" value="Unassembled WGS sequence"/>
</dbReference>
<evidence type="ECO:0000313" key="1">
    <source>
        <dbReference type="EMBL" id="PSG88166.1"/>
    </source>
</evidence>
<dbReference type="EMBL" id="PXOQ01000009">
    <property type="protein sequence ID" value="PSG88166.1"/>
    <property type="molecule type" value="Genomic_DNA"/>
</dbReference>
<organism evidence="1 2">
    <name type="scientific">Aurantibacter aestuarii</name>
    <dbReference type="NCBI Taxonomy" id="1266046"/>
    <lineage>
        <taxon>Bacteria</taxon>
        <taxon>Pseudomonadati</taxon>
        <taxon>Bacteroidota</taxon>
        <taxon>Flavobacteriia</taxon>
        <taxon>Flavobacteriales</taxon>
        <taxon>Flavobacteriaceae</taxon>
        <taxon>Aurantibacter</taxon>
    </lineage>
</organism>
<protein>
    <submittedName>
        <fullName evidence="1">DUF1853 domain-containing protein</fullName>
    </submittedName>
</protein>
<gene>
    <name evidence="1" type="ORF">C7H52_07625</name>
</gene>
<evidence type="ECO:0000313" key="2">
    <source>
        <dbReference type="Proteomes" id="UP000238426"/>
    </source>
</evidence>
<keyword evidence="2" id="KW-1185">Reference proteome</keyword>